<proteinExistence type="predicted"/>
<gene>
    <name evidence="1" type="ORF">CEXT_108941</name>
</gene>
<dbReference type="Proteomes" id="UP001054945">
    <property type="component" value="Unassembled WGS sequence"/>
</dbReference>
<dbReference type="AlphaFoldDB" id="A0AAV4VJ27"/>
<evidence type="ECO:0000313" key="1">
    <source>
        <dbReference type="EMBL" id="GIY69528.1"/>
    </source>
</evidence>
<accession>A0AAV4VJ27</accession>
<sequence>MNCPGGEADKQSGNRKEIIISLSTSFTIEHVLLIGSEYHKNKRECPSVTLTLSRCYVAHQNRSMSFVNLFSLSIFDEYQ</sequence>
<dbReference type="EMBL" id="BPLR01014548">
    <property type="protein sequence ID" value="GIY69528.1"/>
    <property type="molecule type" value="Genomic_DNA"/>
</dbReference>
<comment type="caution">
    <text evidence="1">The sequence shown here is derived from an EMBL/GenBank/DDBJ whole genome shotgun (WGS) entry which is preliminary data.</text>
</comment>
<organism evidence="1 2">
    <name type="scientific">Caerostris extrusa</name>
    <name type="common">Bark spider</name>
    <name type="synonym">Caerostris bankana</name>
    <dbReference type="NCBI Taxonomy" id="172846"/>
    <lineage>
        <taxon>Eukaryota</taxon>
        <taxon>Metazoa</taxon>
        <taxon>Ecdysozoa</taxon>
        <taxon>Arthropoda</taxon>
        <taxon>Chelicerata</taxon>
        <taxon>Arachnida</taxon>
        <taxon>Araneae</taxon>
        <taxon>Araneomorphae</taxon>
        <taxon>Entelegynae</taxon>
        <taxon>Araneoidea</taxon>
        <taxon>Araneidae</taxon>
        <taxon>Caerostris</taxon>
    </lineage>
</organism>
<reference evidence="1 2" key="1">
    <citation type="submission" date="2021-06" db="EMBL/GenBank/DDBJ databases">
        <title>Caerostris extrusa draft genome.</title>
        <authorList>
            <person name="Kono N."/>
            <person name="Arakawa K."/>
        </authorList>
    </citation>
    <scope>NUCLEOTIDE SEQUENCE [LARGE SCALE GENOMIC DNA]</scope>
</reference>
<protein>
    <submittedName>
        <fullName evidence="1">Uncharacterized protein</fullName>
    </submittedName>
</protein>
<keyword evidence="2" id="KW-1185">Reference proteome</keyword>
<evidence type="ECO:0000313" key="2">
    <source>
        <dbReference type="Proteomes" id="UP001054945"/>
    </source>
</evidence>
<name>A0AAV4VJ27_CAEEX</name>